<dbReference type="EMBL" id="LILB01000001">
    <property type="protein sequence ID" value="KOO51489.1"/>
    <property type="molecule type" value="Genomic_DNA"/>
</dbReference>
<accession>A0A0M0LKC9</accession>
<dbReference type="GeneID" id="301135112"/>
<evidence type="ECO:0000313" key="3">
    <source>
        <dbReference type="Proteomes" id="UP000036867"/>
    </source>
</evidence>
<proteinExistence type="predicted"/>
<dbReference type="OrthoDB" id="2638799at2"/>
<dbReference type="STRING" id="263475.AMD00_03175"/>
<dbReference type="Pfam" id="PF14118">
    <property type="entry name" value="YfzA"/>
    <property type="match status" value="1"/>
</dbReference>
<dbReference type="PATRIC" id="fig|263475.3.peg.999"/>
<dbReference type="AlphaFoldDB" id="A0A0M0LKC9"/>
<dbReference type="RefSeq" id="WP_053415631.1">
    <property type="nucleotide sequence ID" value="NZ_LILB01000001.1"/>
</dbReference>
<dbReference type="Proteomes" id="UP000036867">
    <property type="component" value="Unassembled WGS sequence"/>
</dbReference>
<keyword evidence="1" id="KW-1133">Transmembrane helix</keyword>
<protein>
    <recommendedName>
        <fullName evidence="4">YfzA-like protein</fullName>
    </recommendedName>
</protein>
<reference evidence="3" key="1">
    <citation type="submission" date="2015-08" db="EMBL/GenBank/DDBJ databases">
        <title>Fjat-10028 dsm 16317.</title>
        <authorList>
            <person name="Liu B."/>
            <person name="Wang J."/>
            <person name="Zhu Y."/>
            <person name="Liu G."/>
            <person name="Chen Q."/>
            <person name="Chen Z."/>
            <person name="Lan J."/>
            <person name="Che J."/>
            <person name="Ge C."/>
            <person name="Shi H."/>
            <person name="Pan Z."/>
            <person name="Liu X."/>
        </authorList>
    </citation>
    <scope>NUCLEOTIDE SEQUENCE [LARGE SCALE GENOMIC DNA]</scope>
    <source>
        <strain evidence="3">DSM 16317</strain>
    </source>
</reference>
<keyword evidence="1" id="KW-0472">Membrane</keyword>
<evidence type="ECO:0000256" key="1">
    <source>
        <dbReference type="SAM" id="Phobius"/>
    </source>
</evidence>
<dbReference type="InterPro" id="IPR025627">
    <property type="entry name" value="YfzA"/>
</dbReference>
<keyword evidence="3" id="KW-1185">Reference proteome</keyword>
<evidence type="ECO:0008006" key="4">
    <source>
        <dbReference type="Google" id="ProtNLM"/>
    </source>
</evidence>
<feature type="transmembrane region" description="Helical" evidence="1">
    <location>
        <begin position="69"/>
        <end position="91"/>
    </location>
</feature>
<evidence type="ECO:0000313" key="2">
    <source>
        <dbReference type="EMBL" id="KOO51489.1"/>
    </source>
</evidence>
<comment type="caution">
    <text evidence="2">The sequence shown here is derived from an EMBL/GenBank/DDBJ whole genome shotgun (WGS) entry which is preliminary data.</text>
</comment>
<gene>
    <name evidence="2" type="ORF">AMD00_03175</name>
</gene>
<name>A0A0M0LKC9_9BACL</name>
<sequence>MIGVEKTHKIYLAKRWMITIAIFLIVQLIFIAVDGTFLEPNINDSGNLFARIARWILDLKLFTKWIAPYSFPFFNLFMTIHVIAILIQAVHDIISSMFSKK</sequence>
<keyword evidence="1" id="KW-0812">Transmembrane</keyword>
<organism evidence="2 3">
    <name type="scientific">Viridibacillus arvi</name>
    <dbReference type="NCBI Taxonomy" id="263475"/>
    <lineage>
        <taxon>Bacteria</taxon>
        <taxon>Bacillati</taxon>
        <taxon>Bacillota</taxon>
        <taxon>Bacilli</taxon>
        <taxon>Bacillales</taxon>
        <taxon>Caryophanaceae</taxon>
        <taxon>Viridibacillus</taxon>
    </lineage>
</organism>
<feature type="transmembrane region" description="Helical" evidence="1">
    <location>
        <begin position="12"/>
        <end position="33"/>
    </location>
</feature>